<feature type="domain" description="Protein kinase" evidence="7">
    <location>
        <begin position="97"/>
        <end position="434"/>
    </location>
</feature>
<dbReference type="PANTHER" id="PTHR47989">
    <property type="entry name" value="OS01G0750732 PROTEIN"/>
    <property type="match status" value="1"/>
</dbReference>
<feature type="region of interest" description="Disordered" evidence="6">
    <location>
        <begin position="28"/>
        <end position="72"/>
    </location>
</feature>
<dbReference type="Gene3D" id="3.30.200.20">
    <property type="entry name" value="Phosphorylase Kinase, domain 1"/>
    <property type="match status" value="1"/>
</dbReference>
<organism evidence="8 9">
    <name type="scientific">Spirodela intermedia</name>
    <name type="common">Intermediate duckweed</name>
    <dbReference type="NCBI Taxonomy" id="51605"/>
    <lineage>
        <taxon>Eukaryota</taxon>
        <taxon>Viridiplantae</taxon>
        <taxon>Streptophyta</taxon>
        <taxon>Embryophyta</taxon>
        <taxon>Tracheophyta</taxon>
        <taxon>Spermatophyta</taxon>
        <taxon>Magnoliopsida</taxon>
        <taxon>Liliopsida</taxon>
        <taxon>Araceae</taxon>
        <taxon>Lemnoideae</taxon>
        <taxon>Spirodela</taxon>
    </lineage>
</organism>
<dbReference type="InterPro" id="IPR011009">
    <property type="entry name" value="Kinase-like_dom_sf"/>
</dbReference>
<dbReference type="Proteomes" id="UP000663760">
    <property type="component" value="Chromosome 12"/>
</dbReference>
<sequence>MGYLSCKAQASVITCRSISSVVEHPAATAGASSAAGTPRNDFAGTRGGGKGKARAAAGDGGEEEVAAEDRRKNQALQVPRRVRVFSYTELEAATSHFSEQNLLGRGSHGSVYRAILRPSGRFVAVKRPSRLQHFHHRPSGGGGGGGGGGSGRFLIIERNEVENEIDILSRIHNPRLVNLVGVSTYDDSTAGDDEAPSCSPSPAAIITSSSSSTSSFRRERLLVVEYMPNGTLYELLHSNPHPPGWARRLRLALQTAKAIHALHSCTPPVIHRDVKSANVLIDSSFNARLGDFGLALRAADDSDNGGLPSSSLSTYSASLRSTPPAGTLGYLDPGYITPENLSTKTDVFSFGILLIEIMSGRKAIDVAHSPPSVVEWAVPLLRKGKVLSLYDPRIPPPKDPAARRQLACLAASCVRSVKEKRPSMEEVIVCLKLLYKTLPSKMWTSGLSVRNPCLMVEAVESTHNKKPSRTDIEEVTTLSPVASCASPARESEDKEGKEMLTKKSPSSSKAVHPLINSRKDFSQSRGGRTSGRNLMDLMMAPDVETLKFIGSCHQGSIIRRQRTLHRSQNNNERDHILDLWRNHSMKGSIDVLSNVDAVKDLDGKVSKLEVELL</sequence>
<dbReference type="SUPFAM" id="SSF56112">
    <property type="entry name" value="Protein kinase-like (PK-like)"/>
    <property type="match status" value="1"/>
</dbReference>
<dbReference type="Pfam" id="PF00069">
    <property type="entry name" value="Pkinase"/>
    <property type="match status" value="1"/>
</dbReference>
<evidence type="ECO:0000259" key="7">
    <source>
        <dbReference type="PROSITE" id="PS50011"/>
    </source>
</evidence>
<dbReference type="AlphaFoldDB" id="A0A7I8L7B2"/>
<dbReference type="PROSITE" id="PS00107">
    <property type="entry name" value="PROTEIN_KINASE_ATP"/>
    <property type="match status" value="1"/>
</dbReference>
<dbReference type="GO" id="GO:0005524">
    <property type="term" value="F:ATP binding"/>
    <property type="evidence" value="ECO:0007669"/>
    <property type="project" value="UniProtKB-UniRule"/>
</dbReference>
<name>A0A7I8L7B2_SPIIN</name>
<dbReference type="OrthoDB" id="4062651at2759"/>
<evidence type="ECO:0000256" key="6">
    <source>
        <dbReference type="SAM" id="MobiDB-lite"/>
    </source>
</evidence>
<feature type="compositionally biased region" description="Basic and acidic residues" evidence="6">
    <location>
        <begin position="489"/>
        <end position="501"/>
    </location>
</feature>
<dbReference type="GO" id="GO:0004672">
    <property type="term" value="F:protein kinase activity"/>
    <property type="evidence" value="ECO:0007669"/>
    <property type="project" value="InterPro"/>
</dbReference>
<proteinExistence type="predicted"/>
<dbReference type="Gene3D" id="1.10.510.10">
    <property type="entry name" value="Transferase(Phosphotransferase) domain 1"/>
    <property type="match status" value="1"/>
</dbReference>
<feature type="region of interest" description="Disordered" evidence="6">
    <location>
        <begin position="482"/>
        <end position="529"/>
    </location>
</feature>
<dbReference type="PANTHER" id="PTHR47989:SF11">
    <property type="entry name" value="PROTEIN KINASE DOMAIN-CONTAINING PROTEIN"/>
    <property type="match status" value="1"/>
</dbReference>
<reference evidence="8" key="1">
    <citation type="submission" date="2020-02" db="EMBL/GenBank/DDBJ databases">
        <authorList>
            <person name="Scholz U."/>
            <person name="Mascher M."/>
            <person name="Fiebig A."/>
        </authorList>
    </citation>
    <scope>NUCLEOTIDE SEQUENCE</scope>
</reference>
<dbReference type="EMBL" id="LR746275">
    <property type="protein sequence ID" value="CAA7405921.1"/>
    <property type="molecule type" value="Genomic_DNA"/>
</dbReference>
<dbReference type="FunFam" id="1.10.510.10:FF:000540">
    <property type="entry name" value="Serine/threonine-protein kinase-like protein"/>
    <property type="match status" value="1"/>
</dbReference>
<dbReference type="InterPro" id="IPR008271">
    <property type="entry name" value="Ser/Thr_kinase_AS"/>
</dbReference>
<keyword evidence="2 5" id="KW-0547">Nucleotide-binding</keyword>
<keyword evidence="1" id="KW-0808">Transferase</keyword>
<keyword evidence="9" id="KW-1185">Reference proteome</keyword>
<keyword evidence="3" id="KW-0418">Kinase</keyword>
<dbReference type="SMART" id="SM00220">
    <property type="entry name" value="S_TKc"/>
    <property type="match status" value="1"/>
</dbReference>
<evidence type="ECO:0000256" key="1">
    <source>
        <dbReference type="ARBA" id="ARBA00022679"/>
    </source>
</evidence>
<evidence type="ECO:0000313" key="8">
    <source>
        <dbReference type="EMBL" id="CAA7405921.1"/>
    </source>
</evidence>
<evidence type="ECO:0000256" key="3">
    <source>
        <dbReference type="ARBA" id="ARBA00022777"/>
    </source>
</evidence>
<accession>A0A7I8L7B2</accession>
<keyword evidence="4 5" id="KW-0067">ATP-binding</keyword>
<dbReference type="InterPro" id="IPR000719">
    <property type="entry name" value="Prot_kinase_dom"/>
</dbReference>
<feature type="compositionally biased region" description="Low complexity" evidence="6">
    <location>
        <begin position="28"/>
        <end position="38"/>
    </location>
</feature>
<evidence type="ECO:0000256" key="5">
    <source>
        <dbReference type="PROSITE-ProRule" id="PRU10141"/>
    </source>
</evidence>
<gene>
    <name evidence="8" type="ORF">SI8410_12016599</name>
</gene>
<dbReference type="PROSITE" id="PS50011">
    <property type="entry name" value="PROTEIN_KINASE_DOM"/>
    <property type="match status" value="1"/>
</dbReference>
<dbReference type="PROSITE" id="PS00108">
    <property type="entry name" value="PROTEIN_KINASE_ST"/>
    <property type="match status" value="1"/>
</dbReference>
<feature type="compositionally biased region" description="Low complexity" evidence="6">
    <location>
        <begin position="196"/>
        <end position="210"/>
    </location>
</feature>
<feature type="region of interest" description="Disordered" evidence="6">
    <location>
        <begin position="188"/>
        <end position="210"/>
    </location>
</feature>
<evidence type="ECO:0000256" key="2">
    <source>
        <dbReference type="ARBA" id="ARBA00022741"/>
    </source>
</evidence>
<evidence type="ECO:0000256" key="4">
    <source>
        <dbReference type="ARBA" id="ARBA00022840"/>
    </source>
</evidence>
<feature type="binding site" evidence="5">
    <location>
        <position position="126"/>
    </location>
    <ligand>
        <name>ATP</name>
        <dbReference type="ChEBI" id="CHEBI:30616"/>
    </ligand>
</feature>
<dbReference type="InterPro" id="IPR017441">
    <property type="entry name" value="Protein_kinase_ATP_BS"/>
</dbReference>
<evidence type="ECO:0000313" key="9">
    <source>
        <dbReference type="Proteomes" id="UP000663760"/>
    </source>
</evidence>
<protein>
    <recommendedName>
        <fullName evidence="7">Protein kinase domain-containing protein</fullName>
    </recommendedName>
</protein>